<protein>
    <submittedName>
        <fullName evidence="1">WUSCHEL-related homeobox like</fullName>
    </submittedName>
</protein>
<organism evidence="1 2">
    <name type="scientific">Melia azedarach</name>
    <name type="common">Chinaberry tree</name>
    <dbReference type="NCBI Taxonomy" id="155640"/>
    <lineage>
        <taxon>Eukaryota</taxon>
        <taxon>Viridiplantae</taxon>
        <taxon>Streptophyta</taxon>
        <taxon>Embryophyta</taxon>
        <taxon>Tracheophyta</taxon>
        <taxon>Spermatophyta</taxon>
        <taxon>Magnoliopsida</taxon>
        <taxon>eudicotyledons</taxon>
        <taxon>Gunneridae</taxon>
        <taxon>Pentapetalae</taxon>
        <taxon>rosids</taxon>
        <taxon>malvids</taxon>
        <taxon>Sapindales</taxon>
        <taxon>Meliaceae</taxon>
        <taxon>Melia</taxon>
    </lineage>
</organism>
<proteinExistence type="predicted"/>
<dbReference type="Proteomes" id="UP001164539">
    <property type="component" value="Chromosome 9"/>
</dbReference>
<reference evidence="1 2" key="1">
    <citation type="journal article" date="2023" name="Science">
        <title>Complex scaffold remodeling in plant triterpene biosynthesis.</title>
        <authorList>
            <person name="De La Pena R."/>
            <person name="Hodgson H."/>
            <person name="Liu J.C."/>
            <person name="Stephenson M.J."/>
            <person name="Martin A.C."/>
            <person name="Owen C."/>
            <person name="Harkess A."/>
            <person name="Leebens-Mack J."/>
            <person name="Jimenez L.E."/>
            <person name="Osbourn A."/>
            <person name="Sattely E.S."/>
        </authorList>
    </citation>
    <scope>NUCLEOTIDE SEQUENCE [LARGE SCALE GENOMIC DNA]</scope>
    <source>
        <strain evidence="2">cv. JPN11</strain>
        <tissue evidence="1">Leaf</tissue>
    </source>
</reference>
<evidence type="ECO:0000313" key="2">
    <source>
        <dbReference type="Proteomes" id="UP001164539"/>
    </source>
</evidence>
<keyword evidence="1" id="KW-0238">DNA-binding</keyword>
<sequence length="327" mass="37660">MSVARDDEFNNMPTDSNTTVMTPLIPNPNSSHPKDTNVSEIPSYCSFSSHSTNLLTLNHHLADRKTRTEFIEQPLGSSRWNPTPEQILALEELYRRGTRTPSAEQIQQIATQLRRFGKIEGKNVFYWFQNHKARERQKRRRREMEINSEEKLHNISGEKKESGLRKTSYDIELTKNWATSSNCSKYSEELVSTHRAVAMAESTSGPQFGWTQFDERELQQRKSTNITAEMMNATWHTMKLPRTSTQTLGGFSLLKPYQAENFANFLDHQENGDTQTLQLFPLHSDDDYDSVNATKKDNKTVNITTINDTNNFTPSPSQYIEFLPLKN</sequence>
<evidence type="ECO:0000313" key="1">
    <source>
        <dbReference type="EMBL" id="KAJ4709725.1"/>
    </source>
</evidence>
<comment type="caution">
    <text evidence="1">The sequence shown here is derived from an EMBL/GenBank/DDBJ whole genome shotgun (WGS) entry which is preliminary data.</text>
</comment>
<accession>A0ACC1XH77</accession>
<dbReference type="EMBL" id="CM051402">
    <property type="protein sequence ID" value="KAJ4709725.1"/>
    <property type="molecule type" value="Genomic_DNA"/>
</dbReference>
<gene>
    <name evidence="1" type="ORF">OWV82_015998</name>
</gene>
<name>A0ACC1XH77_MELAZ</name>
<keyword evidence="1" id="KW-0371">Homeobox</keyword>
<keyword evidence="2" id="KW-1185">Reference proteome</keyword>